<evidence type="ECO:0000313" key="2">
    <source>
        <dbReference type="Proteomes" id="UP000187429"/>
    </source>
</evidence>
<sequence length="309" mass="35700">MFTWVAHNGKCVAELDHILVSKSKSEKYMDIWIEPGKTSDHLQVITKIQYRKKFIYLEKTNKLWKLNPFILNDPNVSTKIEEIISELVSKNPTSKNWSDFKGNLKESLIIAGRKKALEKKIKLEKLEIELVQAMNMDITLANALIEQSEPTMNQPTLIYVMSKKIKDFKSKEVESRIGISRGKWFEEGEKSNSYFYGTVKIKENISHIKRLNSDIKGVETRDKDEILNMITKFYSKLFYSGETDKLSQENILSNVKNSLELADTLELSKPISYTEIEGVVSNSKSKSFPGIDGITFEFYKKLIRKISKY</sequence>
<keyword evidence="2" id="KW-1185">Reference proteome</keyword>
<comment type="caution">
    <text evidence="1">The sequence shown here is derived from an EMBL/GenBank/DDBJ whole genome shotgun (WGS) entry which is preliminary data.</text>
</comment>
<dbReference type="Proteomes" id="UP000187429">
    <property type="component" value="Unassembled WGS sequence"/>
</dbReference>
<protein>
    <submittedName>
        <fullName evidence="1">LINE-1 retrotransposable element ORF2 protein</fullName>
    </submittedName>
</protein>
<reference evidence="2" key="1">
    <citation type="submission" date="2017-01" db="EMBL/GenBank/DDBJ databases">
        <authorList>
            <person name="Wang Y."/>
            <person name="White M."/>
            <person name="Kvist S."/>
            <person name="Moncalvo J.-M."/>
        </authorList>
    </citation>
    <scope>NUCLEOTIDE SEQUENCE [LARGE SCALE GENOMIC DNA]</scope>
    <source>
        <strain evidence="2">ID-206-W2</strain>
    </source>
</reference>
<dbReference type="OrthoDB" id="410381at2759"/>
<accession>A0A1R1YPF2</accession>
<proteinExistence type="predicted"/>
<organism evidence="1 2">
    <name type="scientific">Smittium culicis</name>
    <dbReference type="NCBI Taxonomy" id="133412"/>
    <lineage>
        <taxon>Eukaryota</taxon>
        <taxon>Fungi</taxon>
        <taxon>Fungi incertae sedis</taxon>
        <taxon>Zoopagomycota</taxon>
        <taxon>Kickxellomycotina</taxon>
        <taxon>Harpellomycetes</taxon>
        <taxon>Harpellales</taxon>
        <taxon>Legeriomycetaceae</taxon>
        <taxon>Smittium</taxon>
    </lineage>
</organism>
<name>A0A1R1YPF2_9FUNG</name>
<dbReference type="AlphaFoldDB" id="A0A1R1YPF2"/>
<evidence type="ECO:0000313" key="1">
    <source>
        <dbReference type="EMBL" id="OMJ28720.1"/>
    </source>
</evidence>
<dbReference type="EMBL" id="LSSM01000498">
    <property type="protein sequence ID" value="OMJ28720.1"/>
    <property type="molecule type" value="Genomic_DNA"/>
</dbReference>
<gene>
    <name evidence="1" type="ORF">AYI69_g1791</name>
</gene>